<evidence type="ECO:0000256" key="1">
    <source>
        <dbReference type="SAM" id="MobiDB-lite"/>
    </source>
</evidence>
<evidence type="ECO:0000313" key="4">
    <source>
        <dbReference type="Proteomes" id="UP000193498"/>
    </source>
</evidence>
<accession>A0A1Y1YA23</accession>
<proteinExistence type="predicted"/>
<keyword evidence="4" id="KW-1185">Reference proteome</keyword>
<sequence>MRATTTTAILGLASLSAIIAAPIACSSPCAREYRGVQYRGSLCSHYANSCYQNAQVQPTVKPSDEQAPLLRQVFTTVTRKNDNLNTANANSDKSLNIKYQAGPSFEAEAPVIETQCVEGCSDQDTQYTQPMEDAQCGDNCDDQSTEPMDEAIPVTEDGSSQVIHGENLCGEQVSPCYQEGQLASEPVDDNQLEQDGGDEEDMNAGEGEVKGGDSMEDTTTQPDSSESGMPAFNVVDIQPREALLDNVKAHSSNNADALSNSNQFDQAQVIDQTLYQSKQQQPHIIITEPATRAHGGHQKKYKRSAHKYFKIRYSGGSRY</sequence>
<organism evidence="3 4">
    <name type="scientific">Basidiobolus meristosporus CBS 931.73</name>
    <dbReference type="NCBI Taxonomy" id="1314790"/>
    <lineage>
        <taxon>Eukaryota</taxon>
        <taxon>Fungi</taxon>
        <taxon>Fungi incertae sedis</taxon>
        <taxon>Zoopagomycota</taxon>
        <taxon>Entomophthoromycotina</taxon>
        <taxon>Basidiobolomycetes</taxon>
        <taxon>Basidiobolales</taxon>
        <taxon>Basidiobolaceae</taxon>
        <taxon>Basidiobolus</taxon>
    </lineage>
</organism>
<evidence type="ECO:0008006" key="5">
    <source>
        <dbReference type="Google" id="ProtNLM"/>
    </source>
</evidence>
<feature type="chain" id="PRO_5013095986" description="CBM1 domain-containing protein" evidence="2">
    <location>
        <begin position="21"/>
        <end position="319"/>
    </location>
</feature>
<feature type="compositionally biased region" description="Acidic residues" evidence="1">
    <location>
        <begin position="188"/>
        <end position="203"/>
    </location>
</feature>
<evidence type="ECO:0000313" key="3">
    <source>
        <dbReference type="EMBL" id="ORX94828.1"/>
    </source>
</evidence>
<feature type="compositionally biased region" description="Polar residues" evidence="1">
    <location>
        <begin position="217"/>
        <end position="227"/>
    </location>
</feature>
<dbReference type="EMBL" id="MCFE01000194">
    <property type="protein sequence ID" value="ORX94828.1"/>
    <property type="molecule type" value="Genomic_DNA"/>
</dbReference>
<gene>
    <name evidence="3" type="ORF">K493DRAFT_301816</name>
</gene>
<name>A0A1Y1YA23_9FUNG</name>
<protein>
    <recommendedName>
        <fullName evidence="5">CBM1 domain-containing protein</fullName>
    </recommendedName>
</protein>
<evidence type="ECO:0000256" key="2">
    <source>
        <dbReference type="SAM" id="SignalP"/>
    </source>
</evidence>
<dbReference type="InParanoid" id="A0A1Y1YA23"/>
<keyword evidence="2" id="KW-0732">Signal</keyword>
<feature type="signal peptide" evidence="2">
    <location>
        <begin position="1"/>
        <end position="20"/>
    </location>
</feature>
<feature type="region of interest" description="Disordered" evidence="1">
    <location>
        <begin position="188"/>
        <end position="229"/>
    </location>
</feature>
<dbReference type="Proteomes" id="UP000193498">
    <property type="component" value="Unassembled WGS sequence"/>
</dbReference>
<reference evidence="3 4" key="1">
    <citation type="submission" date="2016-07" db="EMBL/GenBank/DDBJ databases">
        <title>Pervasive Adenine N6-methylation of Active Genes in Fungi.</title>
        <authorList>
            <consortium name="DOE Joint Genome Institute"/>
            <person name="Mondo S.J."/>
            <person name="Dannebaum R.O."/>
            <person name="Kuo R.C."/>
            <person name="Labutti K."/>
            <person name="Haridas S."/>
            <person name="Kuo A."/>
            <person name="Salamov A."/>
            <person name="Ahrendt S.R."/>
            <person name="Lipzen A."/>
            <person name="Sullivan W."/>
            <person name="Andreopoulos W.B."/>
            <person name="Clum A."/>
            <person name="Lindquist E."/>
            <person name="Daum C."/>
            <person name="Ramamoorthy G.K."/>
            <person name="Gryganskyi A."/>
            <person name="Culley D."/>
            <person name="Magnuson J.K."/>
            <person name="James T.Y."/>
            <person name="O'Malley M.A."/>
            <person name="Stajich J.E."/>
            <person name="Spatafora J.W."/>
            <person name="Visel A."/>
            <person name="Grigoriev I.V."/>
        </authorList>
    </citation>
    <scope>NUCLEOTIDE SEQUENCE [LARGE SCALE GENOMIC DNA]</scope>
    <source>
        <strain evidence="3 4">CBS 931.73</strain>
    </source>
</reference>
<comment type="caution">
    <text evidence="3">The sequence shown here is derived from an EMBL/GenBank/DDBJ whole genome shotgun (WGS) entry which is preliminary data.</text>
</comment>
<dbReference type="AlphaFoldDB" id="A0A1Y1YA23"/>